<feature type="domain" description="Acyltransferase 3" evidence="3">
    <location>
        <begin position="29"/>
        <end position="379"/>
    </location>
</feature>
<comment type="caution">
    <text evidence="4">The sequence shown here is derived from an EMBL/GenBank/DDBJ whole genome shotgun (WGS) entry which is preliminary data.</text>
</comment>
<feature type="transmembrane region" description="Helical" evidence="2">
    <location>
        <begin position="262"/>
        <end position="280"/>
    </location>
</feature>
<sequence length="399" mass="42908">MQTQTTTQPAMTLQPAPPETGTRAPARLESLDGLRGVAALVVLVCHLLLTVPQLGALAFHSGTPSAGTWEWWLVETPLHVAWEGTGAVYVFFVLSGFVLALPFTRDAGPRGWAQWRAYYPKRLARLYLPVWGAVAFAALVWALIPRPETGSGWVDAMGAPVTWGRIAGDLTLLFTDGLVVPPLWSLRWEMWFSLLLPLYVALGIVLPARLRAPAWAPWLVVAALLALAAPSNDGVARCLPLFMLGVLLAAQQERLAVLAARVPAPAWPLVLAGGLAAMWLPWMWDPHASPSHLARAVGAVVLVVVAVHWAPAVRGLSGRLAGWLGTVSFSLYLTHEPIVVAAYHVAGPGGTLERAGIPAGLWLSVPLGLAGSLAMAAVFHRAVERPSHRIAQWLGRRFR</sequence>
<keyword evidence="4" id="KW-0808">Transferase</keyword>
<accession>A0ABU9WV17</accession>
<feature type="transmembrane region" description="Helical" evidence="2">
    <location>
        <begin position="37"/>
        <end position="60"/>
    </location>
</feature>
<evidence type="ECO:0000259" key="3">
    <source>
        <dbReference type="Pfam" id="PF01757"/>
    </source>
</evidence>
<dbReference type="PANTHER" id="PTHR23028:SF53">
    <property type="entry name" value="ACYL_TRANSF_3 DOMAIN-CONTAINING PROTEIN"/>
    <property type="match status" value="1"/>
</dbReference>
<keyword evidence="2" id="KW-0472">Membrane</keyword>
<proteinExistence type="predicted"/>
<dbReference type="RefSeq" id="WP_345882433.1">
    <property type="nucleotide sequence ID" value="NZ_JBDFRB010000001.1"/>
</dbReference>
<keyword evidence="4" id="KW-0012">Acyltransferase</keyword>
<name>A0ABU9WV17_9MICC</name>
<dbReference type="Proteomes" id="UP001422074">
    <property type="component" value="Unassembled WGS sequence"/>
</dbReference>
<feature type="transmembrane region" description="Helical" evidence="2">
    <location>
        <begin position="322"/>
        <end position="345"/>
    </location>
</feature>
<dbReference type="Pfam" id="PF01757">
    <property type="entry name" value="Acyl_transf_3"/>
    <property type="match status" value="1"/>
</dbReference>
<feature type="transmembrane region" description="Helical" evidence="2">
    <location>
        <begin position="212"/>
        <end position="228"/>
    </location>
</feature>
<dbReference type="InterPro" id="IPR050879">
    <property type="entry name" value="Acyltransferase_3"/>
</dbReference>
<evidence type="ECO:0000313" key="5">
    <source>
        <dbReference type="Proteomes" id="UP001422074"/>
    </source>
</evidence>
<evidence type="ECO:0000256" key="1">
    <source>
        <dbReference type="SAM" id="MobiDB-lite"/>
    </source>
</evidence>
<feature type="transmembrane region" description="Helical" evidence="2">
    <location>
        <begin position="80"/>
        <end position="103"/>
    </location>
</feature>
<feature type="transmembrane region" description="Helical" evidence="2">
    <location>
        <begin position="357"/>
        <end position="379"/>
    </location>
</feature>
<dbReference type="EMBL" id="JBDFRB010000001">
    <property type="protein sequence ID" value="MEN2743017.1"/>
    <property type="molecule type" value="Genomic_DNA"/>
</dbReference>
<evidence type="ECO:0000256" key="2">
    <source>
        <dbReference type="SAM" id="Phobius"/>
    </source>
</evidence>
<feature type="transmembrane region" description="Helical" evidence="2">
    <location>
        <begin position="124"/>
        <end position="144"/>
    </location>
</feature>
<dbReference type="EC" id="2.3.-.-" evidence="4"/>
<dbReference type="InterPro" id="IPR002656">
    <property type="entry name" value="Acyl_transf_3_dom"/>
</dbReference>
<feature type="region of interest" description="Disordered" evidence="1">
    <location>
        <begin position="1"/>
        <end position="24"/>
    </location>
</feature>
<gene>
    <name evidence="4" type="ORF">ABCQ75_00500</name>
</gene>
<keyword evidence="5" id="KW-1185">Reference proteome</keyword>
<feature type="transmembrane region" description="Helical" evidence="2">
    <location>
        <begin position="292"/>
        <end position="310"/>
    </location>
</feature>
<keyword evidence="2" id="KW-0812">Transmembrane</keyword>
<dbReference type="GO" id="GO:0016746">
    <property type="term" value="F:acyltransferase activity"/>
    <property type="evidence" value="ECO:0007669"/>
    <property type="project" value="UniProtKB-KW"/>
</dbReference>
<feature type="compositionally biased region" description="Low complexity" evidence="1">
    <location>
        <begin position="1"/>
        <end position="14"/>
    </location>
</feature>
<organism evidence="4 5">
    <name type="scientific">Sinomonas halotolerans</name>
    <dbReference type="NCBI Taxonomy" id="1644133"/>
    <lineage>
        <taxon>Bacteria</taxon>
        <taxon>Bacillati</taxon>
        <taxon>Actinomycetota</taxon>
        <taxon>Actinomycetes</taxon>
        <taxon>Micrococcales</taxon>
        <taxon>Micrococcaceae</taxon>
        <taxon>Sinomonas</taxon>
    </lineage>
</organism>
<feature type="transmembrane region" description="Helical" evidence="2">
    <location>
        <begin position="188"/>
        <end position="205"/>
    </location>
</feature>
<dbReference type="PANTHER" id="PTHR23028">
    <property type="entry name" value="ACETYLTRANSFERASE"/>
    <property type="match status" value="1"/>
</dbReference>
<reference evidence="4 5" key="1">
    <citation type="submission" date="2024-05" db="EMBL/GenBank/DDBJ databases">
        <title>Sinomonas sp. nov., isolated from a waste landfill.</title>
        <authorList>
            <person name="Zhao Y."/>
        </authorList>
    </citation>
    <scope>NUCLEOTIDE SEQUENCE [LARGE SCALE GENOMIC DNA]</scope>
    <source>
        <strain evidence="4 5">CCTCC AB2014300</strain>
    </source>
</reference>
<keyword evidence="2" id="KW-1133">Transmembrane helix</keyword>
<protein>
    <submittedName>
        <fullName evidence="4">Acyltransferase</fullName>
        <ecNumber evidence="4">2.3.-.-</ecNumber>
    </submittedName>
</protein>
<evidence type="ECO:0000313" key="4">
    <source>
        <dbReference type="EMBL" id="MEN2743017.1"/>
    </source>
</evidence>